<feature type="compositionally biased region" description="Polar residues" evidence="1">
    <location>
        <begin position="35"/>
        <end position="45"/>
    </location>
</feature>
<dbReference type="EMBL" id="BMHQ01000002">
    <property type="protein sequence ID" value="GGE07288.1"/>
    <property type="molecule type" value="Genomic_DNA"/>
</dbReference>
<name>A0A8J2VBL4_9BACL</name>
<feature type="compositionally biased region" description="Low complexity" evidence="1">
    <location>
        <begin position="1"/>
        <end position="27"/>
    </location>
</feature>
<dbReference type="Proteomes" id="UP000625210">
    <property type="component" value="Unassembled WGS sequence"/>
</dbReference>
<feature type="transmembrane region" description="Helical" evidence="2">
    <location>
        <begin position="47"/>
        <end position="67"/>
    </location>
</feature>
<keyword evidence="2" id="KW-0472">Membrane</keyword>
<reference evidence="3" key="2">
    <citation type="submission" date="2020-09" db="EMBL/GenBank/DDBJ databases">
        <authorList>
            <person name="Sun Q."/>
            <person name="Zhou Y."/>
        </authorList>
    </citation>
    <scope>NUCLEOTIDE SEQUENCE</scope>
    <source>
        <strain evidence="3">CGMCC 1.15179</strain>
    </source>
</reference>
<reference evidence="3" key="1">
    <citation type="journal article" date="2014" name="Int. J. Syst. Evol. Microbiol.">
        <title>Complete genome sequence of Corynebacterium casei LMG S-19264T (=DSM 44701T), isolated from a smear-ripened cheese.</title>
        <authorList>
            <consortium name="US DOE Joint Genome Institute (JGI-PGF)"/>
            <person name="Walter F."/>
            <person name="Albersmeier A."/>
            <person name="Kalinowski J."/>
            <person name="Ruckert C."/>
        </authorList>
    </citation>
    <scope>NUCLEOTIDE SEQUENCE</scope>
    <source>
        <strain evidence="3">CGMCC 1.15179</strain>
    </source>
</reference>
<evidence type="ECO:0000313" key="4">
    <source>
        <dbReference type="Proteomes" id="UP000625210"/>
    </source>
</evidence>
<organism evidence="3 4">
    <name type="scientific">Marinithermofilum abyssi</name>
    <dbReference type="NCBI Taxonomy" id="1571185"/>
    <lineage>
        <taxon>Bacteria</taxon>
        <taxon>Bacillati</taxon>
        <taxon>Bacillota</taxon>
        <taxon>Bacilli</taxon>
        <taxon>Bacillales</taxon>
        <taxon>Thermoactinomycetaceae</taxon>
        <taxon>Marinithermofilum</taxon>
    </lineage>
</organism>
<gene>
    <name evidence="3" type="ORF">GCM10011571_05660</name>
</gene>
<protein>
    <submittedName>
        <fullName evidence="3">Uncharacterized protein</fullName>
    </submittedName>
</protein>
<dbReference type="RefSeq" id="WP_188646401.1">
    <property type="nucleotide sequence ID" value="NZ_BMHQ01000002.1"/>
</dbReference>
<comment type="caution">
    <text evidence="3">The sequence shown here is derived from an EMBL/GenBank/DDBJ whole genome shotgun (WGS) entry which is preliminary data.</text>
</comment>
<accession>A0A8J2VBL4</accession>
<feature type="region of interest" description="Disordered" evidence="1">
    <location>
        <begin position="1"/>
        <end position="45"/>
    </location>
</feature>
<evidence type="ECO:0000256" key="1">
    <source>
        <dbReference type="SAM" id="MobiDB-lite"/>
    </source>
</evidence>
<keyword evidence="2" id="KW-1133">Transmembrane helix</keyword>
<evidence type="ECO:0000256" key="2">
    <source>
        <dbReference type="SAM" id="Phobius"/>
    </source>
</evidence>
<sequence length="112" mass="12198">MSQDQHPGQQQPSDPSPNQQQQPMQQPKIEIHQAPAQQPESSNKGCFSGMMMIAGLVIVLVLGILLLNTLGGISNELGNQTDAMQQQNSILIEIQNTLKELVDAVKNIGQQQ</sequence>
<evidence type="ECO:0000313" key="3">
    <source>
        <dbReference type="EMBL" id="GGE07288.1"/>
    </source>
</evidence>
<keyword evidence="2" id="KW-0812">Transmembrane</keyword>
<proteinExistence type="predicted"/>
<keyword evidence="4" id="KW-1185">Reference proteome</keyword>
<dbReference type="AlphaFoldDB" id="A0A8J2VBL4"/>